<evidence type="ECO:0000256" key="1">
    <source>
        <dbReference type="SAM" id="MobiDB-lite"/>
    </source>
</evidence>
<comment type="caution">
    <text evidence="3">The sequence shown here is derived from an EMBL/GenBank/DDBJ whole genome shotgun (WGS) entry which is preliminary data.</text>
</comment>
<gene>
    <name evidence="3" type="ORF">H9890_10275</name>
</gene>
<sequence>MRIRKCLSLALAAALVTIMLTGCPWDTGEETGGDSSSSSSSSSSGSQPDDEDDEDDTGSSSRPPKPEDPEDPEDPEGPEDPEDPGPTLEEDGYKIEEDGSYTVATADGLAAWANALKGDSGIGCTLQAGATIQAPADWTSITSYSGQLNGNGSTITGLTQPLFDTIAAGGAVRNLTVKVTAESTMYDAAGMANTNRGSIIGCTVAGSVCFAGDGTGAASGVADTNYGDIIGCLVTADLTGKVKFNGDTDVSDQVSGIACTNYGDIQGCAVTGTLKGSNALLSGVSHVSSGTIKNCYWSSNTENAVTSPVGGDTGTDCARVTDWNSVLGSLNSYLTSEGLQFTLEGGELALKQTTPGGEALEMLRRLL</sequence>
<evidence type="ECO:0000313" key="4">
    <source>
        <dbReference type="Proteomes" id="UP000823933"/>
    </source>
</evidence>
<protein>
    <recommendedName>
        <fullName evidence="5">GLUG domain-containing protein</fullName>
    </recommendedName>
</protein>
<dbReference type="Gene3D" id="2.160.20.110">
    <property type="match status" value="1"/>
</dbReference>
<proteinExistence type="predicted"/>
<dbReference type="Proteomes" id="UP000823933">
    <property type="component" value="Unassembled WGS sequence"/>
</dbReference>
<feature type="chain" id="PRO_5038997269" description="GLUG domain-containing protein" evidence="2">
    <location>
        <begin position="23"/>
        <end position="367"/>
    </location>
</feature>
<evidence type="ECO:0000256" key="2">
    <source>
        <dbReference type="SAM" id="SignalP"/>
    </source>
</evidence>
<organism evidence="3 4">
    <name type="scientific">Candidatus Faecalibacterium intestinigallinarum</name>
    <dbReference type="NCBI Taxonomy" id="2838581"/>
    <lineage>
        <taxon>Bacteria</taxon>
        <taxon>Bacillati</taxon>
        <taxon>Bacillota</taxon>
        <taxon>Clostridia</taxon>
        <taxon>Eubacteriales</taxon>
        <taxon>Oscillospiraceae</taxon>
        <taxon>Faecalibacterium</taxon>
    </lineage>
</organism>
<dbReference type="PROSITE" id="PS51257">
    <property type="entry name" value="PROKAR_LIPOPROTEIN"/>
    <property type="match status" value="1"/>
</dbReference>
<reference evidence="3" key="2">
    <citation type="submission" date="2021-04" db="EMBL/GenBank/DDBJ databases">
        <authorList>
            <person name="Gilroy R."/>
        </authorList>
    </citation>
    <scope>NUCLEOTIDE SEQUENCE</scope>
    <source>
        <strain evidence="3">ChiHcolR34-3080</strain>
    </source>
</reference>
<name>A0A9D1TY17_9FIRM</name>
<keyword evidence="2" id="KW-0732">Signal</keyword>
<evidence type="ECO:0008006" key="5">
    <source>
        <dbReference type="Google" id="ProtNLM"/>
    </source>
</evidence>
<feature type="compositionally biased region" description="Acidic residues" evidence="1">
    <location>
        <begin position="48"/>
        <end position="57"/>
    </location>
</feature>
<accession>A0A9D1TY17</accession>
<dbReference type="EMBL" id="DXHQ01000120">
    <property type="protein sequence ID" value="HIW09769.1"/>
    <property type="molecule type" value="Genomic_DNA"/>
</dbReference>
<feature type="signal peptide" evidence="2">
    <location>
        <begin position="1"/>
        <end position="22"/>
    </location>
</feature>
<evidence type="ECO:0000313" key="3">
    <source>
        <dbReference type="EMBL" id="HIW09769.1"/>
    </source>
</evidence>
<feature type="compositionally biased region" description="Low complexity" evidence="1">
    <location>
        <begin position="33"/>
        <end position="47"/>
    </location>
</feature>
<dbReference type="AlphaFoldDB" id="A0A9D1TY17"/>
<feature type="region of interest" description="Disordered" evidence="1">
    <location>
        <begin position="26"/>
        <end position="92"/>
    </location>
</feature>
<feature type="compositionally biased region" description="Acidic residues" evidence="1">
    <location>
        <begin position="68"/>
        <end position="83"/>
    </location>
</feature>
<reference evidence="3" key="1">
    <citation type="journal article" date="2021" name="PeerJ">
        <title>Extensive microbial diversity within the chicken gut microbiome revealed by metagenomics and culture.</title>
        <authorList>
            <person name="Gilroy R."/>
            <person name="Ravi A."/>
            <person name="Getino M."/>
            <person name="Pursley I."/>
            <person name="Horton D.L."/>
            <person name="Alikhan N.F."/>
            <person name="Baker D."/>
            <person name="Gharbi K."/>
            <person name="Hall N."/>
            <person name="Watson M."/>
            <person name="Adriaenssens E.M."/>
            <person name="Foster-Nyarko E."/>
            <person name="Jarju S."/>
            <person name="Secka A."/>
            <person name="Antonio M."/>
            <person name="Oren A."/>
            <person name="Chaudhuri R.R."/>
            <person name="La Ragione R."/>
            <person name="Hildebrand F."/>
            <person name="Pallen M.J."/>
        </authorList>
    </citation>
    <scope>NUCLEOTIDE SEQUENCE</scope>
    <source>
        <strain evidence="3">ChiHcolR34-3080</strain>
    </source>
</reference>